<organism evidence="4 5">
    <name type="scientific">Candidatus Schekmanbacteria bacterium RIFCSPLOWO2_12_FULL_38_15</name>
    <dbReference type="NCBI Taxonomy" id="1817883"/>
    <lineage>
        <taxon>Bacteria</taxon>
        <taxon>Candidatus Schekmaniibacteriota</taxon>
    </lineage>
</organism>
<dbReference type="PROSITE" id="PS50293">
    <property type="entry name" value="TPR_REGION"/>
    <property type="match status" value="1"/>
</dbReference>
<keyword evidence="2" id="KW-1133">Transmembrane helix</keyword>
<proteinExistence type="predicted"/>
<evidence type="ECO:0000313" key="5">
    <source>
        <dbReference type="Proteomes" id="UP000178082"/>
    </source>
</evidence>
<dbReference type="AlphaFoldDB" id="A0A1F7SJD4"/>
<reference evidence="4 5" key="1">
    <citation type="journal article" date="2016" name="Nat. Commun.">
        <title>Thousands of microbial genomes shed light on interconnected biogeochemical processes in an aquifer system.</title>
        <authorList>
            <person name="Anantharaman K."/>
            <person name="Brown C.T."/>
            <person name="Hug L.A."/>
            <person name="Sharon I."/>
            <person name="Castelle C.J."/>
            <person name="Probst A.J."/>
            <person name="Thomas B.C."/>
            <person name="Singh A."/>
            <person name="Wilkins M.J."/>
            <person name="Karaoz U."/>
            <person name="Brodie E.L."/>
            <person name="Williams K.H."/>
            <person name="Hubbard S.S."/>
            <person name="Banfield J.F."/>
        </authorList>
    </citation>
    <scope>NUCLEOTIDE SEQUENCE [LARGE SCALE GENOMIC DNA]</scope>
</reference>
<dbReference type="InterPro" id="IPR039568">
    <property type="entry name" value="Peptidase_MA-like_dom"/>
</dbReference>
<dbReference type="SMART" id="SM00028">
    <property type="entry name" value="TPR"/>
    <property type="match status" value="4"/>
</dbReference>
<comment type="caution">
    <text evidence="4">The sequence shown here is derived from an EMBL/GenBank/DDBJ whole genome shotgun (WGS) entry which is preliminary data.</text>
</comment>
<evidence type="ECO:0000259" key="3">
    <source>
        <dbReference type="Pfam" id="PF13485"/>
    </source>
</evidence>
<keyword evidence="2" id="KW-0472">Membrane</keyword>
<dbReference type="STRING" id="1817883.A3G31_07540"/>
<evidence type="ECO:0000256" key="1">
    <source>
        <dbReference type="PROSITE-ProRule" id="PRU00339"/>
    </source>
</evidence>
<feature type="repeat" description="TPR" evidence="1">
    <location>
        <begin position="124"/>
        <end position="157"/>
    </location>
</feature>
<evidence type="ECO:0000256" key="2">
    <source>
        <dbReference type="SAM" id="Phobius"/>
    </source>
</evidence>
<accession>A0A1F7SJD4</accession>
<evidence type="ECO:0000313" key="4">
    <source>
        <dbReference type="EMBL" id="OGL53348.1"/>
    </source>
</evidence>
<feature type="transmembrane region" description="Helical" evidence="2">
    <location>
        <begin position="15"/>
        <end position="34"/>
    </location>
</feature>
<dbReference type="SUPFAM" id="SSF48452">
    <property type="entry name" value="TPR-like"/>
    <property type="match status" value="1"/>
</dbReference>
<dbReference type="Pfam" id="PF13424">
    <property type="entry name" value="TPR_12"/>
    <property type="match status" value="1"/>
</dbReference>
<protein>
    <recommendedName>
        <fullName evidence="3">Peptidase MA-like domain-containing protein</fullName>
    </recommendedName>
</protein>
<feature type="repeat" description="TPR" evidence="1">
    <location>
        <begin position="191"/>
        <end position="224"/>
    </location>
</feature>
<dbReference type="Pfam" id="PF00515">
    <property type="entry name" value="TPR_1"/>
    <property type="match status" value="1"/>
</dbReference>
<feature type="domain" description="Peptidase MA-like" evidence="3">
    <location>
        <begin position="346"/>
        <end position="465"/>
    </location>
</feature>
<dbReference type="InterPro" id="IPR019734">
    <property type="entry name" value="TPR_rpt"/>
</dbReference>
<dbReference type="Pfam" id="PF13174">
    <property type="entry name" value="TPR_6"/>
    <property type="match status" value="1"/>
</dbReference>
<dbReference type="Gene3D" id="1.25.40.10">
    <property type="entry name" value="Tetratricopeptide repeat domain"/>
    <property type="match status" value="2"/>
</dbReference>
<keyword evidence="2" id="KW-0812">Transmembrane</keyword>
<name>A0A1F7SJD4_9BACT</name>
<dbReference type="Proteomes" id="UP000178082">
    <property type="component" value="Unassembled WGS sequence"/>
</dbReference>
<dbReference type="Pfam" id="PF13485">
    <property type="entry name" value="Peptidase_MA_2"/>
    <property type="match status" value="1"/>
</dbReference>
<keyword evidence="1" id="KW-0802">TPR repeat</keyword>
<sequence length="470" mass="53949">MKFLKDRYLPSKKHLILYFSILLLLLSFPIRFFLISHMKEKTYNKEYSLRLKAVQTLIDKPQKGKNNLKSADNKNKDLERVAEYEYFYQKGAALYQMGKLEDATNSFEKALKIKNAPEAKSMTSQIYNLLGMKETEGRNYDKAIEFFEKSFNILNSSQPLLGISNVYILKGDPDKALYTLGKTLELYPGSAKVYYNLGQIYYQKGDEEKATICWRKALELDPGDIKSETALRKVRIDIGVDDNLLGKGVNNFQFNSIGTGNSFTKDIILTMLQESYEKTEKYLNISSSVKINIFLDFNTMFNLQDQSPNKNIVIDKDKIKIPVSGFKKSTEPMKKAITYSYTKFMISDYTNGRCPAWFVEGLCLYESSRLNTVDAGLLRNMTRSGKFIKLEALYLPFQNIEKNNIPLAYALSLAAVDLIINKYGFSSLKELIAKVKGGESFENGIISAFNLYQDDFQKIFETYLKEKYKV</sequence>
<feature type="repeat" description="TPR" evidence="1">
    <location>
        <begin position="84"/>
        <end position="117"/>
    </location>
</feature>
<dbReference type="PROSITE" id="PS50005">
    <property type="entry name" value="TPR"/>
    <property type="match status" value="3"/>
</dbReference>
<gene>
    <name evidence="4" type="ORF">A3G31_07540</name>
</gene>
<dbReference type="PANTHER" id="PTHR12558">
    <property type="entry name" value="CELL DIVISION CYCLE 16,23,27"/>
    <property type="match status" value="1"/>
</dbReference>
<dbReference type="InterPro" id="IPR011990">
    <property type="entry name" value="TPR-like_helical_dom_sf"/>
</dbReference>
<dbReference type="EMBL" id="MGDI01000025">
    <property type="protein sequence ID" value="OGL53348.1"/>
    <property type="molecule type" value="Genomic_DNA"/>
</dbReference>
<dbReference type="PANTHER" id="PTHR12558:SF13">
    <property type="entry name" value="CELL DIVISION CYCLE PROTEIN 27 HOMOLOG"/>
    <property type="match status" value="1"/>
</dbReference>